<keyword evidence="1" id="KW-0472">Membrane</keyword>
<protein>
    <recommendedName>
        <fullName evidence="4">Transmembrane protein</fullName>
    </recommendedName>
</protein>
<evidence type="ECO:0000313" key="3">
    <source>
        <dbReference type="Proteomes" id="UP000053095"/>
    </source>
</evidence>
<evidence type="ECO:0008006" key="4">
    <source>
        <dbReference type="Google" id="ProtNLM"/>
    </source>
</evidence>
<dbReference type="AlphaFoldDB" id="A0A698XM19"/>
<dbReference type="EMBL" id="DF933809">
    <property type="protein sequence ID" value="GAM33732.1"/>
    <property type="molecule type" value="Genomic_DNA"/>
</dbReference>
<keyword evidence="3" id="KW-1185">Reference proteome</keyword>
<evidence type="ECO:0000256" key="1">
    <source>
        <dbReference type="SAM" id="Phobius"/>
    </source>
</evidence>
<proteinExistence type="predicted"/>
<gene>
    <name evidence="2" type="ORF">TCE0_013f00851</name>
</gene>
<keyword evidence="1" id="KW-0812">Transmembrane</keyword>
<sequence length="148" mass="15393">METTTAAAIATVTVTATAIPHSYPQPNGNARTGIPYGFIALIIILGLLLLLGLGCVGHGFLARRHARRRGEDPGPVFGYWWWQSRPPPPPMGQGHGLQPVYGVGMQGDARGREFYNVAGGTAVGGPGVGNAAQQDVKGGGEVGMARYA</sequence>
<evidence type="ECO:0000313" key="2">
    <source>
        <dbReference type="EMBL" id="GAM33732.1"/>
    </source>
</evidence>
<organism evidence="2 3">
    <name type="scientific">Talaromyces pinophilus</name>
    <name type="common">Penicillium pinophilum</name>
    <dbReference type="NCBI Taxonomy" id="128442"/>
    <lineage>
        <taxon>Eukaryota</taxon>
        <taxon>Fungi</taxon>
        <taxon>Dikarya</taxon>
        <taxon>Ascomycota</taxon>
        <taxon>Pezizomycotina</taxon>
        <taxon>Eurotiomycetes</taxon>
        <taxon>Eurotiomycetidae</taxon>
        <taxon>Eurotiales</taxon>
        <taxon>Trichocomaceae</taxon>
        <taxon>Talaromyces</taxon>
        <taxon>Talaromyces sect. Talaromyces</taxon>
    </lineage>
</organism>
<name>A0A698XM19_TALPI</name>
<keyword evidence="1" id="KW-1133">Transmembrane helix</keyword>
<feature type="transmembrane region" description="Helical" evidence="1">
    <location>
        <begin position="34"/>
        <end position="61"/>
    </location>
</feature>
<dbReference type="Proteomes" id="UP000053095">
    <property type="component" value="Unassembled WGS sequence"/>
</dbReference>
<reference evidence="3" key="1">
    <citation type="journal article" date="2015" name="Genome Announc.">
        <title>Draft genome sequence of Talaromyces cellulolyticus strain Y-94, a source of lignocellulosic biomass-degrading enzymes.</title>
        <authorList>
            <person name="Fujii T."/>
            <person name="Koike H."/>
            <person name="Sawayama S."/>
            <person name="Yano S."/>
            <person name="Inoue H."/>
        </authorList>
    </citation>
    <scope>NUCLEOTIDE SEQUENCE [LARGE SCALE GENOMIC DNA]</scope>
    <source>
        <strain evidence="3">Y-94</strain>
    </source>
</reference>
<accession>A0A698XM19</accession>